<evidence type="ECO:0000313" key="1">
    <source>
        <dbReference type="EMBL" id="CDP14499.1"/>
    </source>
</evidence>
<protein>
    <submittedName>
        <fullName evidence="1">Uncharacterized protein</fullName>
    </submittedName>
</protein>
<dbReference type="EMBL" id="HG739171">
    <property type="protein sequence ID" value="CDP14499.1"/>
    <property type="molecule type" value="Genomic_DNA"/>
</dbReference>
<reference evidence="1" key="1">
    <citation type="submission" date="2013-11" db="EMBL/GenBank/DDBJ databases">
        <authorList>
            <person name="Genoscope - CEA"/>
        </authorList>
    </citation>
    <scope>NUCLEOTIDE SEQUENCE</scope>
    <source>
        <strain evidence="1">DH200</strain>
    </source>
</reference>
<dbReference type="InParanoid" id="A0A068V1W3"/>
<proteinExistence type="predicted"/>
<dbReference type="Gramene" id="CDP14499">
    <property type="protein sequence ID" value="CDP14499"/>
    <property type="gene ID" value="GSCOC_T00041007001"/>
</dbReference>
<dbReference type="Proteomes" id="UP000295252">
    <property type="component" value="Chromosome XI"/>
</dbReference>
<evidence type="ECO:0000313" key="2">
    <source>
        <dbReference type="Proteomes" id="UP000295252"/>
    </source>
</evidence>
<keyword evidence="2" id="KW-1185">Reference proteome</keyword>
<accession>A0A068V1W3</accession>
<organism evidence="1 2">
    <name type="scientific">Coffea canephora</name>
    <name type="common">Robusta coffee</name>
    <dbReference type="NCBI Taxonomy" id="49390"/>
    <lineage>
        <taxon>Eukaryota</taxon>
        <taxon>Viridiplantae</taxon>
        <taxon>Streptophyta</taxon>
        <taxon>Embryophyta</taxon>
        <taxon>Tracheophyta</taxon>
        <taxon>Spermatophyta</taxon>
        <taxon>Magnoliopsida</taxon>
        <taxon>eudicotyledons</taxon>
        <taxon>Gunneridae</taxon>
        <taxon>Pentapetalae</taxon>
        <taxon>asterids</taxon>
        <taxon>lamiids</taxon>
        <taxon>Gentianales</taxon>
        <taxon>Rubiaceae</taxon>
        <taxon>Ixoroideae</taxon>
        <taxon>Gardenieae complex</taxon>
        <taxon>Bertiereae - Coffeeae clade</taxon>
        <taxon>Coffeeae</taxon>
        <taxon>Coffea</taxon>
    </lineage>
</organism>
<gene>
    <name evidence="1" type="ORF">GSCOC_T00041007001</name>
</gene>
<reference evidence="1" key="2">
    <citation type="submission" date="2014-06" db="EMBL/GenBank/DDBJ databases">
        <title>Structure and adaptive landscape of the coffee genome.</title>
        <authorList>
            <person name="Denoeud F."/>
            <person name="Wincker P."/>
            <person name="Lashermes P."/>
        </authorList>
    </citation>
    <scope>NUCLEOTIDE SEQUENCE [LARGE SCALE GENOMIC DNA]</scope>
    <source>
        <strain evidence="1">DH200</strain>
    </source>
</reference>
<dbReference type="AlphaFoldDB" id="A0A068V1W3"/>
<name>A0A068V1W3_COFCA</name>
<sequence>MGDGAFTANDSGTLSDNVLDFDLMDELLFDGFWLESTRESNFWEPGKHFRRSKND</sequence>